<reference evidence="1" key="1">
    <citation type="submission" date="2013-12" db="EMBL/GenBank/DDBJ databases">
        <title>The Genome Sequence of Aphanomyces astaci APO3.</title>
        <authorList>
            <consortium name="The Broad Institute Genomics Platform"/>
            <person name="Russ C."/>
            <person name="Tyler B."/>
            <person name="van West P."/>
            <person name="Dieguez-Uribeondo J."/>
            <person name="Young S.K."/>
            <person name="Zeng Q."/>
            <person name="Gargeya S."/>
            <person name="Fitzgerald M."/>
            <person name="Abouelleil A."/>
            <person name="Alvarado L."/>
            <person name="Chapman S.B."/>
            <person name="Gainer-Dewar J."/>
            <person name="Goldberg J."/>
            <person name="Griggs A."/>
            <person name="Gujja S."/>
            <person name="Hansen M."/>
            <person name="Howarth C."/>
            <person name="Imamovic A."/>
            <person name="Ireland A."/>
            <person name="Larimer J."/>
            <person name="McCowan C."/>
            <person name="Murphy C."/>
            <person name="Pearson M."/>
            <person name="Poon T.W."/>
            <person name="Priest M."/>
            <person name="Roberts A."/>
            <person name="Saif S."/>
            <person name="Shea T."/>
            <person name="Sykes S."/>
            <person name="Wortman J."/>
            <person name="Nusbaum C."/>
            <person name="Birren B."/>
        </authorList>
    </citation>
    <scope>NUCLEOTIDE SEQUENCE [LARGE SCALE GENOMIC DNA]</scope>
    <source>
        <strain evidence="1">APO3</strain>
    </source>
</reference>
<name>W4FRM2_APHAT</name>
<accession>W4FRM2</accession>
<dbReference type="PANTHER" id="PTHR38567:SF1">
    <property type="entry name" value="DUF4291 DOMAIN-CONTAINING PROTEIN"/>
    <property type="match status" value="1"/>
</dbReference>
<dbReference type="InterPro" id="IPR025633">
    <property type="entry name" value="DUF4291"/>
</dbReference>
<evidence type="ECO:0008006" key="2">
    <source>
        <dbReference type="Google" id="ProtNLM"/>
    </source>
</evidence>
<gene>
    <name evidence="1" type="ORF">H257_14854</name>
</gene>
<protein>
    <recommendedName>
        <fullName evidence="2">DUF4291 domain-containing protein</fullName>
    </recommendedName>
</protein>
<dbReference type="RefSeq" id="XP_009841057.1">
    <property type="nucleotide sequence ID" value="XM_009842755.1"/>
</dbReference>
<dbReference type="STRING" id="112090.W4FRM2"/>
<dbReference type="GeneID" id="20816850"/>
<dbReference type="EMBL" id="KI913176">
    <property type="protein sequence ID" value="ETV69484.1"/>
    <property type="molecule type" value="Genomic_DNA"/>
</dbReference>
<evidence type="ECO:0000313" key="1">
    <source>
        <dbReference type="EMBL" id="ETV69484.1"/>
    </source>
</evidence>
<sequence>MVCHFLDVNMEPLALELYHDAVLHWPAQGQVILAQHSSSHIVVYQAYNAAIANALVTAQNYHYPVVAAAGFIPTRMTWIKPNFLWMMYRSSWAQARNQERIVAVTLLRDKFDAVVRDGVLSSFDAISSTRSEWQDQVAHSNVRIQWDPDHLPDGRKHAARRAIQIGLRREALMALSHNAVVDMVDITAFVTRQRQGSQDGAAWLASLVVPVEREYFLGHSDTT</sequence>
<dbReference type="PANTHER" id="PTHR38567">
    <property type="entry name" value="DUF4291 DOMAIN-CONTAINING PROTEIN"/>
    <property type="match status" value="1"/>
</dbReference>
<dbReference type="OrthoDB" id="413653at2759"/>
<proteinExistence type="predicted"/>
<dbReference type="AlphaFoldDB" id="W4FRM2"/>
<dbReference type="Pfam" id="PF14124">
    <property type="entry name" value="DUF4291"/>
    <property type="match status" value="1"/>
</dbReference>
<dbReference type="VEuPathDB" id="FungiDB:H257_14854"/>
<organism evidence="1">
    <name type="scientific">Aphanomyces astaci</name>
    <name type="common">Crayfish plague agent</name>
    <dbReference type="NCBI Taxonomy" id="112090"/>
    <lineage>
        <taxon>Eukaryota</taxon>
        <taxon>Sar</taxon>
        <taxon>Stramenopiles</taxon>
        <taxon>Oomycota</taxon>
        <taxon>Saprolegniomycetes</taxon>
        <taxon>Saprolegniales</taxon>
        <taxon>Verrucalvaceae</taxon>
        <taxon>Aphanomyces</taxon>
    </lineage>
</organism>